<comment type="caution">
    <text evidence="2">The sequence shown here is derived from an EMBL/GenBank/DDBJ whole genome shotgun (WGS) entry which is preliminary data.</text>
</comment>
<organism evidence="2 3">
    <name type="scientific">Bacteroides zhangwenhongii</name>
    <dbReference type="NCBI Taxonomy" id="2650157"/>
    <lineage>
        <taxon>Bacteria</taxon>
        <taxon>Pseudomonadati</taxon>
        <taxon>Bacteroidota</taxon>
        <taxon>Bacteroidia</taxon>
        <taxon>Bacteroidales</taxon>
        <taxon>Bacteroidaceae</taxon>
        <taxon>Bacteroides</taxon>
    </lineage>
</organism>
<dbReference type="Proteomes" id="UP001215398">
    <property type="component" value="Unassembled WGS sequence"/>
</dbReference>
<sequence length="59" mass="6879">MNNTKMRQFRELSDETKAKISMAMKGKSKSFTHKENISNGLKDYWKTIPNKPTSEKVED</sequence>
<proteinExistence type="predicted"/>
<name>A0ABT5HDL7_9BACE</name>
<gene>
    <name evidence="2" type="ORF">PQG98_20445</name>
</gene>
<keyword evidence="3" id="KW-1185">Reference proteome</keyword>
<dbReference type="Pfam" id="PF07460">
    <property type="entry name" value="NUMOD3"/>
    <property type="match status" value="1"/>
</dbReference>
<protein>
    <submittedName>
        <fullName evidence="2">NUMOD3 domain-containing DNA-binding protein</fullName>
    </submittedName>
</protein>
<evidence type="ECO:0000259" key="1">
    <source>
        <dbReference type="Pfam" id="PF07460"/>
    </source>
</evidence>
<evidence type="ECO:0000313" key="2">
    <source>
        <dbReference type="EMBL" id="MDC7138686.1"/>
    </source>
</evidence>
<dbReference type="InterPro" id="IPR003611">
    <property type="entry name" value="NUMOD3"/>
</dbReference>
<dbReference type="EMBL" id="JAQPYS010000119">
    <property type="protein sequence ID" value="MDC7138686.1"/>
    <property type="molecule type" value="Genomic_DNA"/>
</dbReference>
<reference evidence="2 3" key="1">
    <citation type="submission" date="2023-01" db="EMBL/GenBank/DDBJ databases">
        <title>Exploring GABA producing Bacteroides strains toward improving mental health.</title>
        <authorList>
            <person name="Yousuf B."/>
            <person name="Bouhlel N.E."/>
            <person name="Mottawea W."/>
            <person name="Hammami R."/>
        </authorList>
    </citation>
    <scope>NUCLEOTIDE SEQUENCE [LARGE SCALE GENOMIC DNA]</scope>
    <source>
        <strain evidence="2 3">UO.H1054</strain>
    </source>
</reference>
<feature type="domain" description="Nuclease associated modular" evidence="1">
    <location>
        <begin position="10"/>
        <end position="31"/>
    </location>
</feature>
<keyword evidence="2" id="KW-0238">DNA-binding</keyword>
<accession>A0ABT5HDL7</accession>
<dbReference type="GO" id="GO:0003677">
    <property type="term" value="F:DNA binding"/>
    <property type="evidence" value="ECO:0007669"/>
    <property type="project" value="UniProtKB-KW"/>
</dbReference>
<evidence type="ECO:0000313" key="3">
    <source>
        <dbReference type="Proteomes" id="UP001215398"/>
    </source>
</evidence>